<keyword evidence="2" id="KW-1185">Reference proteome</keyword>
<dbReference type="EMBL" id="KZ772768">
    <property type="protein sequence ID" value="PTQ32698.1"/>
    <property type="molecule type" value="Genomic_DNA"/>
</dbReference>
<dbReference type="AlphaFoldDB" id="A0A2R6WFR8"/>
<protein>
    <submittedName>
        <fullName evidence="1">Uncharacterized protein</fullName>
    </submittedName>
</protein>
<accession>A0A2R6WFR8</accession>
<reference evidence="2" key="1">
    <citation type="journal article" date="2017" name="Cell">
        <title>Insights into land plant evolution garnered from the Marchantia polymorpha genome.</title>
        <authorList>
            <person name="Bowman J.L."/>
            <person name="Kohchi T."/>
            <person name="Yamato K.T."/>
            <person name="Jenkins J."/>
            <person name="Shu S."/>
            <person name="Ishizaki K."/>
            <person name="Yamaoka S."/>
            <person name="Nishihama R."/>
            <person name="Nakamura Y."/>
            <person name="Berger F."/>
            <person name="Adam C."/>
            <person name="Aki S.S."/>
            <person name="Althoff F."/>
            <person name="Araki T."/>
            <person name="Arteaga-Vazquez M.A."/>
            <person name="Balasubrmanian S."/>
            <person name="Barry K."/>
            <person name="Bauer D."/>
            <person name="Boehm C.R."/>
            <person name="Briginshaw L."/>
            <person name="Caballero-Perez J."/>
            <person name="Catarino B."/>
            <person name="Chen F."/>
            <person name="Chiyoda S."/>
            <person name="Chovatia M."/>
            <person name="Davies K.M."/>
            <person name="Delmans M."/>
            <person name="Demura T."/>
            <person name="Dierschke T."/>
            <person name="Dolan L."/>
            <person name="Dorantes-Acosta A.E."/>
            <person name="Eklund D.M."/>
            <person name="Florent S.N."/>
            <person name="Flores-Sandoval E."/>
            <person name="Fujiyama A."/>
            <person name="Fukuzawa H."/>
            <person name="Galik B."/>
            <person name="Grimanelli D."/>
            <person name="Grimwood J."/>
            <person name="Grossniklaus U."/>
            <person name="Hamada T."/>
            <person name="Haseloff J."/>
            <person name="Hetherington A.J."/>
            <person name="Higo A."/>
            <person name="Hirakawa Y."/>
            <person name="Hundley H.N."/>
            <person name="Ikeda Y."/>
            <person name="Inoue K."/>
            <person name="Inoue S.I."/>
            <person name="Ishida S."/>
            <person name="Jia Q."/>
            <person name="Kakita M."/>
            <person name="Kanazawa T."/>
            <person name="Kawai Y."/>
            <person name="Kawashima T."/>
            <person name="Kennedy M."/>
            <person name="Kinose K."/>
            <person name="Kinoshita T."/>
            <person name="Kohara Y."/>
            <person name="Koide E."/>
            <person name="Komatsu K."/>
            <person name="Kopischke S."/>
            <person name="Kubo M."/>
            <person name="Kyozuka J."/>
            <person name="Lagercrantz U."/>
            <person name="Lin S.S."/>
            <person name="Lindquist E."/>
            <person name="Lipzen A.M."/>
            <person name="Lu C.W."/>
            <person name="De Luna E."/>
            <person name="Martienssen R.A."/>
            <person name="Minamino N."/>
            <person name="Mizutani M."/>
            <person name="Mizutani M."/>
            <person name="Mochizuki N."/>
            <person name="Monte I."/>
            <person name="Mosher R."/>
            <person name="Nagasaki H."/>
            <person name="Nakagami H."/>
            <person name="Naramoto S."/>
            <person name="Nishitani K."/>
            <person name="Ohtani M."/>
            <person name="Okamoto T."/>
            <person name="Okumura M."/>
            <person name="Phillips J."/>
            <person name="Pollak B."/>
            <person name="Reinders A."/>
            <person name="Rovekamp M."/>
            <person name="Sano R."/>
            <person name="Sawa S."/>
            <person name="Schmid M.W."/>
            <person name="Shirakawa M."/>
            <person name="Solano R."/>
            <person name="Spunde A."/>
            <person name="Suetsugu N."/>
            <person name="Sugano S."/>
            <person name="Sugiyama A."/>
            <person name="Sun R."/>
            <person name="Suzuki Y."/>
            <person name="Takenaka M."/>
            <person name="Takezawa D."/>
            <person name="Tomogane H."/>
            <person name="Tsuzuki M."/>
            <person name="Ueda T."/>
            <person name="Umeda M."/>
            <person name="Ward J.M."/>
            <person name="Watanabe Y."/>
            <person name="Yazaki K."/>
            <person name="Yokoyama R."/>
            <person name="Yoshitake Y."/>
            <person name="Yotsui I."/>
            <person name="Zachgo S."/>
            <person name="Schmutz J."/>
        </authorList>
    </citation>
    <scope>NUCLEOTIDE SEQUENCE [LARGE SCALE GENOMIC DNA]</scope>
    <source>
        <strain evidence="2">Tak-1</strain>
    </source>
</reference>
<gene>
    <name evidence="1" type="ORF">MARPO_0096s0045</name>
</gene>
<evidence type="ECO:0000313" key="1">
    <source>
        <dbReference type="EMBL" id="PTQ32698.1"/>
    </source>
</evidence>
<proteinExistence type="predicted"/>
<sequence>MAQITRQIATSCFQFYSRKAPRTPRFGTRLIEETWSWSPAVGISADCRFAPRRGHRTRVQADLRRRRLDHHLLEILALDQNCEKRFRAGVRCPKTRDSHNQIGFAELDLVV</sequence>
<organism evidence="1 2">
    <name type="scientific">Marchantia polymorpha</name>
    <name type="common">Common liverwort</name>
    <name type="synonym">Marchantia aquatica</name>
    <dbReference type="NCBI Taxonomy" id="3197"/>
    <lineage>
        <taxon>Eukaryota</taxon>
        <taxon>Viridiplantae</taxon>
        <taxon>Streptophyta</taxon>
        <taxon>Embryophyta</taxon>
        <taxon>Marchantiophyta</taxon>
        <taxon>Marchantiopsida</taxon>
        <taxon>Marchantiidae</taxon>
        <taxon>Marchantiales</taxon>
        <taxon>Marchantiaceae</taxon>
        <taxon>Marchantia</taxon>
    </lineage>
</organism>
<dbReference type="Proteomes" id="UP000244005">
    <property type="component" value="Unassembled WGS sequence"/>
</dbReference>
<evidence type="ECO:0000313" key="2">
    <source>
        <dbReference type="Proteomes" id="UP000244005"/>
    </source>
</evidence>
<name>A0A2R6WFR8_MARPO</name>